<comment type="subcellular location">
    <subcellularLocation>
        <location evidence="1">Secreted</location>
    </subcellularLocation>
</comment>
<dbReference type="OrthoDB" id="9797664at2"/>
<dbReference type="PANTHER" id="PTHR10009">
    <property type="entry name" value="PROTEIN YELLOW-RELATED"/>
    <property type="match status" value="1"/>
</dbReference>
<evidence type="ECO:0000313" key="4">
    <source>
        <dbReference type="Proteomes" id="UP000264217"/>
    </source>
</evidence>
<protein>
    <submittedName>
        <fullName evidence="3">Gluconolactonase</fullName>
    </submittedName>
</protein>
<sequence>MLNSNAQQLTEVAQFGKNQPIGVTVAPKSNRLFVSFPNTEPYLYGLTEIKNGQRIAFPNTEWNKIDTAQTETHFVNVQDLYADGMNNLWVLDSAPGGGAAVIGDNKKKEGKFKLIKISLDDNKVQRIYDFDDLPKDQSALNDVCVDNSRQLAYLSDPGLHAIVVLDLNTGKSRIVLKDDKSTVVTAGFKLHLDGKDVIDQSGKPFTSNVNGIALTHDNQWFYFRAINQTKLYRIATEFLANVTLSDDDLSSKVETVAETGVCHGMIADSRGYIYLSNSVEHAIQYVKPNGEVKTLVQDNRLIWPDSFGIGTDGYLYLSASQMHRLPKYNNGQDKVEYPYRVYKVKLPK</sequence>
<keyword evidence="2" id="KW-0964">Secreted</keyword>
<accession>A0A372NWE8</accession>
<dbReference type="EMBL" id="QWDC01000001">
    <property type="protein sequence ID" value="RFZ94244.1"/>
    <property type="molecule type" value="Genomic_DNA"/>
</dbReference>
<dbReference type="AlphaFoldDB" id="A0A372NWE8"/>
<organism evidence="3 4">
    <name type="scientific">Mucilaginibacter conchicola</name>
    <dbReference type="NCBI Taxonomy" id="2303333"/>
    <lineage>
        <taxon>Bacteria</taxon>
        <taxon>Pseudomonadati</taxon>
        <taxon>Bacteroidota</taxon>
        <taxon>Sphingobacteriia</taxon>
        <taxon>Sphingobacteriales</taxon>
        <taxon>Sphingobacteriaceae</taxon>
        <taxon>Mucilaginibacter</taxon>
    </lineage>
</organism>
<dbReference type="Gene3D" id="2.120.10.30">
    <property type="entry name" value="TolB, C-terminal domain"/>
    <property type="match status" value="1"/>
</dbReference>
<dbReference type="Pfam" id="PF03022">
    <property type="entry name" value="MRJP"/>
    <property type="match status" value="1"/>
</dbReference>
<dbReference type="RefSeq" id="WP_117389809.1">
    <property type="nucleotide sequence ID" value="NZ_QWDC01000001.1"/>
</dbReference>
<dbReference type="SUPFAM" id="SSF101898">
    <property type="entry name" value="NHL repeat"/>
    <property type="match status" value="1"/>
</dbReference>
<comment type="caution">
    <text evidence="3">The sequence shown here is derived from an EMBL/GenBank/DDBJ whole genome shotgun (WGS) entry which is preliminary data.</text>
</comment>
<evidence type="ECO:0000256" key="2">
    <source>
        <dbReference type="ARBA" id="ARBA00022525"/>
    </source>
</evidence>
<reference evidence="3 4" key="1">
    <citation type="submission" date="2018-08" db="EMBL/GenBank/DDBJ databases">
        <title>Mucilaginibacter sp. MYSH2.</title>
        <authorList>
            <person name="Seo T."/>
        </authorList>
    </citation>
    <scope>NUCLEOTIDE SEQUENCE [LARGE SCALE GENOMIC DNA]</scope>
    <source>
        <strain evidence="3 4">MYSH2</strain>
    </source>
</reference>
<dbReference type="InterPro" id="IPR011042">
    <property type="entry name" value="6-blade_b-propeller_TolB-like"/>
</dbReference>
<evidence type="ECO:0000313" key="3">
    <source>
        <dbReference type="EMBL" id="RFZ94244.1"/>
    </source>
</evidence>
<dbReference type="InterPro" id="IPR017996">
    <property type="entry name" value="MRJP/yellow-related"/>
</dbReference>
<evidence type="ECO:0000256" key="1">
    <source>
        <dbReference type="ARBA" id="ARBA00004613"/>
    </source>
</evidence>
<gene>
    <name evidence="3" type="ORF">D0C36_01425</name>
</gene>
<dbReference type="PANTHER" id="PTHR10009:SF18">
    <property type="entry name" value="PROTEIN YELLOW-LIKE PROTEIN"/>
    <property type="match status" value="1"/>
</dbReference>
<keyword evidence="4" id="KW-1185">Reference proteome</keyword>
<proteinExistence type="predicted"/>
<dbReference type="Proteomes" id="UP000264217">
    <property type="component" value="Unassembled WGS sequence"/>
</dbReference>
<name>A0A372NWE8_9SPHI</name>
<dbReference type="GO" id="GO:0005576">
    <property type="term" value="C:extracellular region"/>
    <property type="evidence" value="ECO:0007669"/>
    <property type="project" value="UniProtKB-SubCell"/>
</dbReference>